<reference evidence="2 3" key="1">
    <citation type="submission" date="2018-08" db="EMBL/GenBank/DDBJ databases">
        <title>Sequencing the genomes of 1000 actinobacteria strains.</title>
        <authorList>
            <person name="Klenk H.-P."/>
        </authorList>
    </citation>
    <scope>NUCLEOTIDE SEQUENCE [LARGE SCALE GENOMIC DNA]</scope>
    <source>
        <strain evidence="2 3">DSM 43927</strain>
    </source>
</reference>
<feature type="transmembrane region" description="Helical" evidence="1">
    <location>
        <begin position="66"/>
        <end position="86"/>
    </location>
</feature>
<evidence type="ECO:0000313" key="2">
    <source>
        <dbReference type="EMBL" id="REE99601.1"/>
    </source>
</evidence>
<dbReference type="Proteomes" id="UP000256661">
    <property type="component" value="Unassembled WGS sequence"/>
</dbReference>
<keyword evidence="3" id="KW-1185">Reference proteome</keyword>
<dbReference type="EMBL" id="QTTT01000001">
    <property type="protein sequence ID" value="REE99601.1"/>
    <property type="molecule type" value="Genomic_DNA"/>
</dbReference>
<evidence type="ECO:0000256" key="1">
    <source>
        <dbReference type="SAM" id="Phobius"/>
    </source>
</evidence>
<dbReference type="InterPro" id="IPR045713">
    <property type="entry name" value="DUF6069"/>
</dbReference>
<feature type="transmembrane region" description="Helical" evidence="1">
    <location>
        <begin position="123"/>
        <end position="144"/>
    </location>
</feature>
<keyword evidence="1" id="KW-1133">Transmembrane helix</keyword>
<comment type="caution">
    <text evidence="2">The sequence shown here is derived from an EMBL/GenBank/DDBJ whole genome shotgun (WGS) entry which is preliminary data.</text>
</comment>
<accession>A0A3D9T750</accession>
<organism evidence="2 3">
    <name type="scientific">Thermomonospora umbrina</name>
    <dbReference type="NCBI Taxonomy" id="111806"/>
    <lineage>
        <taxon>Bacteria</taxon>
        <taxon>Bacillati</taxon>
        <taxon>Actinomycetota</taxon>
        <taxon>Actinomycetes</taxon>
        <taxon>Streptosporangiales</taxon>
        <taxon>Thermomonosporaceae</taxon>
        <taxon>Thermomonospora</taxon>
    </lineage>
</organism>
<proteinExistence type="predicted"/>
<protein>
    <submittedName>
        <fullName evidence="2">Uncharacterized protein</fullName>
    </submittedName>
</protein>
<feature type="transmembrane region" description="Helical" evidence="1">
    <location>
        <begin position="29"/>
        <end position="46"/>
    </location>
</feature>
<dbReference type="AlphaFoldDB" id="A0A3D9T750"/>
<sequence>MMGIKEHDMASSVSVPDVGSGRWRRRAQGVGVGAAVAASIAVWSIADPLLGEDLVVQQPGKDPMDLGFGAILTFSLLPSLAGWGLLAVLERLTSRARAIWTTVAVALLVLSFAPVLSVEATGATKLTLALLHLVVGAALIPVFWRSARTAREPR</sequence>
<name>A0A3D9T750_9ACTN</name>
<gene>
    <name evidence="2" type="ORF">DFJ69_5114</name>
</gene>
<dbReference type="Pfam" id="PF19545">
    <property type="entry name" value="DUF6069"/>
    <property type="match status" value="1"/>
</dbReference>
<evidence type="ECO:0000313" key="3">
    <source>
        <dbReference type="Proteomes" id="UP000256661"/>
    </source>
</evidence>
<keyword evidence="1" id="KW-0472">Membrane</keyword>
<keyword evidence="1" id="KW-0812">Transmembrane</keyword>
<feature type="transmembrane region" description="Helical" evidence="1">
    <location>
        <begin position="98"/>
        <end position="117"/>
    </location>
</feature>